<dbReference type="KEGG" id="dvv:114340567"/>
<dbReference type="InParanoid" id="A0A6P7GTH3"/>
<accession>A0A6P7GTH3</accession>
<dbReference type="Proteomes" id="UP001652700">
    <property type="component" value="Unplaced"/>
</dbReference>
<evidence type="ECO:0000256" key="2">
    <source>
        <dbReference type="SAM" id="SignalP"/>
    </source>
</evidence>
<dbReference type="RefSeq" id="XP_028147130.1">
    <property type="nucleotide sequence ID" value="XM_028291329.1"/>
</dbReference>
<feature type="coiled-coil region" evidence="1">
    <location>
        <begin position="670"/>
        <end position="810"/>
    </location>
</feature>
<feature type="signal peptide" evidence="2">
    <location>
        <begin position="1"/>
        <end position="19"/>
    </location>
</feature>
<proteinExistence type="predicted"/>
<feature type="coiled-coil region" evidence="1">
    <location>
        <begin position="946"/>
        <end position="973"/>
    </location>
</feature>
<evidence type="ECO:0000313" key="4">
    <source>
        <dbReference type="Proteomes" id="UP001652700"/>
    </source>
</evidence>
<keyword evidence="1" id="KW-0175">Coiled coil</keyword>
<evidence type="ECO:0000313" key="3">
    <source>
        <dbReference type="EnsemblMetazoa" id="XP_028147130.1"/>
    </source>
</evidence>
<organism evidence="5">
    <name type="scientific">Diabrotica virgifera virgifera</name>
    <name type="common">western corn rootworm</name>
    <dbReference type="NCBI Taxonomy" id="50390"/>
    <lineage>
        <taxon>Eukaryota</taxon>
        <taxon>Metazoa</taxon>
        <taxon>Ecdysozoa</taxon>
        <taxon>Arthropoda</taxon>
        <taxon>Hexapoda</taxon>
        <taxon>Insecta</taxon>
        <taxon>Pterygota</taxon>
        <taxon>Neoptera</taxon>
        <taxon>Endopterygota</taxon>
        <taxon>Coleoptera</taxon>
        <taxon>Polyphaga</taxon>
        <taxon>Cucujiformia</taxon>
        <taxon>Chrysomeloidea</taxon>
        <taxon>Chrysomelidae</taxon>
        <taxon>Galerucinae</taxon>
        <taxon>Diabroticina</taxon>
        <taxon>Diabroticites</taxon>
        <taxon>Diabrotica</taxon>
    </lineage>
</organism>
<evidence type="ECO:0000313" key="5">
    <source>
        <dbReference type="RefSeq" id="XP_028147130.1"/>
    </source>
</evidence>
<sequence>MKILLVLLLFTCNLIDISGQRCSRPEVVRRRATIYKAPMVKVEVLRCLFNDTKKAYSDITTNCLTARKKGIFKDKYDDVFNLKSPKTPIVLESYVTDADPLQNKLILRSKTICNYNRGFCFDPKESPTYAAVWNVVPPIKEKCPAKLEPVISAAVDIWKFVPEKLQYLFYYSPKLDEAFSLRLTTTSKCNNKPIWFTEEVRYIVQVENININPAMRDILSKMTLPSKSVVSEKILKDCDLKSLTLDFDAQFLSNYFADSENVKTVFSVYRNYINKNKLAIDDVKIKVLNNDAYLKRQASVFGAEFRKNNVTINSLIANVETLKNSNKNFEKLSQRINSEMIFVKVGGVEKNFKDLENTIKSIENNVDKLNKISFYSRNDVDQKFLNFYKNVSSNIKTQVINVGTANVALEKSILNKLKPVIESAKKNYDTYANKVEAQFNKFKNEFDANNIAYDTRIKKSMLESSAACLLNISIVDTKVKKIENDLQSYKSSSHIKHENLYNALNKLRQDLKTEINKAEHISNITFNPLINDLKSKTEACFTNINTLKSSSTALLGSLQREIKSNLLLRDDHIKASGKDHDNFNKRLGSLEENIKQLQENHNVRKNIHDKFFISTNNTFKELTLKLTNVSKIIKDSQLQSDANIFKRLDGLFVPVNSKIKTCLDEIQTVKKNGENSYNDLKKTINQELEKNSVVHKADIKDLDTKLKQYKNNSDNSNKRVKDDINNLEKTLKSMDKSLDNRLLSLETEISVKINPDLKLAVNKIDNCQNDVDEFKQDYSKLLDDVKKTTLKNITITSERLEKNMKSFENSWVNQLKISENKMKDIQTNLGLFNTVFEKATHTNSEEIVKLKNNLISVDNMWQDFSQNFKKNVLNVTNKTVEKLYAKNAECEKDINDAVQSLGHLKKTVDEYLREHKLLEHNILRINTTLLTSSDNLNKRFEFLNQSKQTSEEAKNLSENLNRYKKESEQFYSKTGSQLTELFKNITNLDQVTKDITKNLEKDFNPELKLLKNENKNYLKRFTNLEKYINNSVDYLRDLISNEINSSNNAFAEIEKFKKNFGEQVNNVITENKRFERELNSSHLLFTDTTNQVKNIKDTIKILSQNIYNNMNASTISINKQLSILNESVSLGANSSKKILFLENTLQDIQKLTLDNITTVQNELKLFKNNFINSKEVINKIQKIFKNEMNVALVPYLKDINNSISDSNKDIQKIILNLKTNYSLSNQNILEKFNSLNETCTTDIAIILSKANDLNKRIDKIKQNLSVKLESYVQIINNNTDDILKLKKSLKDVSSKCRQSLEDLRTHIKDANIKIELNRNQTEIIKKDLHELTETANNTTKDVNNLRTEIVALKHNYNATQSRLDKCEATIKDLIANFTACNCNSQNKSDSELEKLLDNRDRQITKKFEDLLKQKDDEIAKLKEEFNNTISEFAGGQRKLQKQYDSCCNAIPDGLVV</sequence>
<protein>
    <submittedName>
        <fullName evidence="5">GRIP and coiled-coil domain-containing protein 2-like</fullName>
    </submittedName>
</protein>
<dbReference type="EnsemblMetazoa" id="XM_028291329.2">
    <property type="protein sequence ID" value="XP_028147130.1"/>
    <property type="gene ID" value="LOC114340567"/>
</dbReference>
<reference evidence="5" key="1">
    <citation type="submission" date="2025-04" db="UniProtKB">
        <authorList>
            <consortium name="RefSeq"/>
        </authorList>
    </citation>
    <scope>IDENTIFICATION</scope>
    <source>
        <tissue evidence="5">Whole insect</tissue>
    </source>
</reference>
<evidence type="ECO:0000256" key="1">
    <source>
        <dbReference type="SAM" id="Coils"/>
    </source>
</evidence>
<reference evidence="3" key="2">
    <citation type="submission" date="2025-05" db="UniProtKB">
        <authorList>
            <consortium name="EnsemblMetazoa"/>
        </authorList>
    </citation>
    <scope>IDENTIFICATION</scope>
</reference>
<name>A0A6P7GTH3_DIAVI</name>
<feature type="coiled-coil region" evidence="1">
    <location>
        <begin position="312"/>
        <end position="372"/>
    </location>
</feature>
<gene>
    <name evidence="5" type="primary">LOC114340567</name>
</gene>
<feature type="chain" id="PRO_5027655599" evidence="2">
    <location>
        <begin position="20"/>
        <end position="1456"/>
    </location>
</feature>
<keyword evidence="2" id="KW-0732">Signal</keyword>
<feature type="coiled-coil region" evidence="1">
    <location>
        <begin position="1404"/>
        <end position="1431"/>
    </location>
</feature>
<feature type="coiled-coil region" evidence="1">
    <location>
        <begin position="1300"/>
        <end position="1376"/>
    </location>
</feature>
<keyword evidence="4" id="KW-1185">Reference proteome</keyword>
<dbReference type="OrthoDB" id="10353561at2759"/>
<dbReference type="GeneID" id="114340567"/>